<gene>
    <name evidence="2" type="ORF">RHOBADRAFT_66694</name>
</gene>
<proteinExistence type="predicted"/>
<feature type="compositionally biased region" description="Basic and acidic residues" evidence="1">
    <location>
        <begin position="1"/>
        <end position="21"/>
    </location>
</feature>
<dbReference type="Proteomes" id="UP000053890">
    <property type="component" value="Unassembled WGS sequence"/>
</dbReference>
<organism evidence="2 3">
    <name type="scientific">Rhodotorula graminis (strain WP1)</name>
    <dbReference type="NCBI Taxonomy" id="578459"/>
    <lineage>
        <taxon>Eukaryota</taxon>
        <taxon>Fungi</taxon>
        <taxon>Dikarya</taxon>
        <taxon>Basidiomycota</taxon>
        <taxon>Pucciniomycotina</taxon>
        <taxon>Microbotryomycetes</taxon>
        <taxon>Sporidiobolales</taxon>
        <taxon>Sporidiobolaceae</taxon>
        <taxon>Rhodotorula</taxon>
    </lineage>
</organism>
<feature type="compositionally biased region" description="Low complexity" evidence="1">
    <location>
        <begin position="58"/>
        <end position="72"/>
    </location>
</feature>
<name>A0A0P9FDZ8_RHOGW</name>
<dbReference type="AlphaFoldDB" id="A0A0P9FDZ8"/>
<feature type="compositionally biased region" description="Basic and acidic residues" evidence="1">
    <location>
        <begin position="29"/>
        <end position="41"/>
    </location>
</feature>
<evidence type="ECO:0000313" key="3">
    <source>
        <dbReference type="Proteomes" id="UP000053890"/>
    </source>
</evidence>
<dbReference type="STRING" id="578459.A0A0P9FDZ8"/>
<evidence type="ECO:0000313" key="2">
    <source>
        <dbReference type="EMBL" id="KPV73986.1"/>
    </source>
</evidence>
<evidence type="ECO:0000256" key="1">
    <source>
        <dbReference type="SAM" id="MobiDB-lite"/>
    </source>
</evidence>
<dbReference type="GeneID" id="28979492"/>
<dbReference type="RefSeq" id="XP_018270035.1">
    <property type="nucleotide sequence ID" value="XM_018419046.1"/>
</dbReference>
<dbReference type="OrthoDB" id="1584384at2759"/>
<reference evidence="2 3" key="1">
    <citation type="journal article" date="2015" name="Front. Microbiol.">
        <title>Genome sequence of the plant growth promoting endophytic yeast Rhodotorula graminis WP1.</title>
        <authorList>
            <person name="Firrincieli A."/>
            <person name="Otillar R."/>
            <person name="Salamov A."/>
            <person name="Schmutz J."/>
            <person name="Khan Z."/>
            <person name="Redman R.S."/>
            <person name="Fleck N.D."/>
            <person name="Lindquist E."/>
            <person name="Grigoriev I.V."/>
            <person name="Doty S.L."/>
        </authorList>
    </citation>
    <scope>NUCLEOTIDE SEQUENCE [LARGE SCALE GENOMIC DNA]</scope>
    <source>
        <strain evidence="2 3">WP1</strain>
    </source>
</reference>
<sequence length="108" mass="11563">MKKVTERMDGNVREMQRRGRAEGQGQGEGAHKEKEKEEKKGGGSRWLGLGKKKDKEAAGAGAKDGSSEGAAGPDADDEGLRVEQYLLVFLKFISAITPTIEVDSTASI</sequence>
<protein>
    <submittedName>
        <fullName evidence="2">Uncharacterized protein</fullName>
    </submittedName>
</protein>
<keyword evidence="3" id="KW-1185">Reference proteome</keyword>
<accession>A0A0P9FDZ8</accession>
<feature type="region of interest" description="Disordered" evidence="1">
    <location>
        <begin position="1"/>
        <end position="76"/>
    </location>
</feature>
<dbReference type="EMBL" id="KQ474081">
    <property type="protein sequence ID" value="KPV73986.1"/>
    <property type="molecule type" value="Genomic_DNA"/>
</dbReference>